<accession>A0A2A6C0C4</accession>
<dbReference type="Proteomes" id="UP000005239">
    <property type="component" value="Unassembled WGS sequence"/>
</dbReference>
<sequence length="76" mass="8594">MDRCARKPEPVSCDNISKNPYDNASLNQLRKYKTITEEREPINGMKMGGKSREISTGKVTYFGGERRRLGRVDGEG</sequence>
<evidence type="ECO:0000313" key="2">
    <source>
        <dbReference type="Proteomes" id="UP000005239"/>
    </source>
</evidence>
<protein>
    <submittedName>
        <fullName evidence="1">Uncharacterized protein</fullName>
    </submittedName>
</protein>
<reference evidence="2" key="1">
    <citation type="journal article" date="2008" name="Nat. Genet.">
        <title>The Pristionchus pacificus genome provides a unique perspective on nematode lifestyle and parasitism.</title>
        <authorList>
            <person name="Dieterich C."/>
            <person name="Clifton S.W."/>
            <person name="Schuster L.N."/>
            <person name="Chinwalla A."/>
            <person name="Delehaunty K."/>
            <person name="Dinkelacker I."/>
            <person name="Fulton L."/>
            <person name="Fulton R."/>
            <person name="Godfrey J."/>
            <person name="Minx P."/>
            <person name="Mitreva M."/>
            <person name="Roeseler W."/>
            <person name="Tian H."/>
            <person name="Witte H."/>
            <person name="Yang S.P."/>
            <person name="Wilson R.K."/>
            <person name="Sommer R.J."/>
        </authorList>
    </citation>
    <scope>NUCLEOTIDE SEQUENCE [LARGE SCALE GENOMIC DNA]</scope>
    <source>
        <strain evidence="2">PS312</strain>
    </source>
</reference>
<accession>A0A8R1Z563</accession>
<dbReference type="EnsemblMetazoa" id="PPA45878.1">
    <property type="protein sequence ID" value="PPA45878.1"/>
    <property type="gene ID" value="WBGene00284247"/>
</dbReference>
<evidence type="ECO:0000313" key="1">
    <source>
        <dbReference type="EnsemblMetazoa" id="PPA45878.1"/>
    </source>
</evidence>
<keyword evidence="2" id="KW-1185">Reference proteome</keyword>
<proteinExistence type="predicted"/>
<gene>
    <name evidence="1" type="primary">WBGene00284247</name>
</gene>
<organism evidence="1 2">
    <name type="scientific">Pristionchus pacificus</name>
    <name type="common">Parasitic nematode worm</name>
    <dbReference type="NCBI Taxonomy" id="54126"/>
    <lineage>
        <taxon>Eukaryota</taxon>
        <taxon>Metazoa</taxon>
        <taxon>Ecdysozoa</taxon>
        <taxon>Nematoda</taxon>
        <taxon>Chromadorea</taxon>
        <taxon>Rhabditida</taxon>
        <taxon>Rhabditina</taxon>
        <taxon>Diplogasteromorpha</taxon>
        <taxon>Diplogasteroidea</taxon>
        <taxon>Neodiplogasteridae</taxon>
        <taxon>Pristionchus</taxon>
    </lineage>
</organism>
<name>A0A2A6C0C4_PRIPA</name>
<dbReference type="AlphaFoldDB" id="A0A2A6C0C4"/>
<reference evidence="1" key="2">
    <citation type="submission" date="2022-06" db="UniProtKB">
        <authorList>
            <consortium name="EnsemblMetazoa"/>
        </authorList>
    </citation>
    <scope>IDENTIFICATION</scope>
    <source>
        <strain evidence="1">PS312</strain>
    </source>
</reference>